<protein>
    <submittedName>
        <fullName evidence="1">DUF2119 domain-containing protein</fullName>
    </submittedName>
</protein>
<dbReference type="Pfam" id="PF09892">
    <property type="entry name" value="DUF2119"/>
    <property type="match status" value="1"/>
</dbReference>
<evidence type="ECO:0000313" key="1">
    <source>
        <dbReference type="EMBL" id="RZN65214.1"/>
    </source>
</evidence>
<proteinExistence type="predicted"/>
<dbReference type="EMBL" id="RXIF01000003">
    <property type="protein sequence ID" value="RZN65214.1"/>
    <property type="molecule type" value="Genomic_DNA"/>
</dbReference>
<reference evidence="1 2" key="1">
    <citation type="journal article" date="2019" name="Nat. Microbiol.">
        <title>Wide diversity of methane and short-chain alkane metabolisms in uncultured archaea.</title>
        <authorList>
            <person name="Borrel G."/>
            <person name="Adam P.S."/>
            <person name="McKay L.J."/>
            <person name="Chen L.X."/>
            <person name="Sierra-Garcia I.N."/>
            <person name="Sieber C.M."/>
            <person name="Letourneur Q."/>
            <person name="Ghozlane A."/>
            <person name="Andersen G.L."/>
            <person name="Li W.J."/>
            <person name="Hallam S.J."/>
            <person name="Muyzer G."/>
            <person name="de Oliveira V.M."/>
            <person name="Inskeep W.P."/>
            <person name="Banfield J.F."/>
            <person name="Gribaldo S."/>
        </authorList>
    </citation>
    <scope>NUCLEOTIDE SEQUENCE [LARGE SCALE GENOMIC DNA]</scope>
    <source>
        <strain evidence="1">NM1a</strain>
    </source>
</reference>
<accession>A0A520KTA0</accession>
<dbReference type="InterPro" id="IPR019218">
    <property type="entry name" value="DUF2119"/>
</dbReference>
<sequence>MADINLYQVGFGRPRRLFIAGLHGDEWRYTSDLLFRLSNPDIGSVYKVPVISKGRYISTLNHRYYESEGSIVIELIKKIKPDIYIELHSYKREYFKNLVSKDRLSEKGVPSYVELGNGLLIGSVSPYLIDHLSDKSLHLSFEVAKNSRESRRELLEVLNAVNNSTANDFLIYLSKKYPSALKKAVEGYILYHKMISFIS</sequence>
<organism evidence="1 2">
    <name type="scientific">Methanoliparum thermophilum</name>
    <dbReference type="NCBI Taxonomy" id="2491083"/>
    <lineage>
        <taxon>Archaea</taxon>
        <taxon>Methanobacteriati</taxon>
        <taxon>Methanobacteriota</taxon>
        <taxon>Candidatus Methanoliparia</taxon>
        <taxon>Candidatus Methanoliparales</taxon>
        <taxon>Candidatus Methanoliparaceae</taxon>
        <taxon>Candidatus Methanoliparum</taxon>
    </lineage>
</organism>
<dbReference type="AlphaFoldDB" id="A0A520KTA0"/>
<comment type="caution">
    <text evidence="1">The sequence shown here is derived from an EMBL/GenBank/DDBJ whole genome shotgun (WGS) entry which is preliminary data.</text>
</comment>
<gene>
    <name evidence="1" type="ORF">EF806_01470</name>
</gene>
<name>A0A520KTA0_METT2</name>
<dbReference type="Proteomes" id="UP000317158">
    <property type="component" value="Unassembled WGS sequence"/>
</dbReference>
<evidence type="ECO:0000313" key="2">
    <source>
        <dbReference type="Proteomes" id="UP000317158"/>
    </source>
</evidence>